<dbReference type="EMBL" id="MGDD01000095">
    <property type="protein sequence ID" value="OGL47152.1"/>
    <property type="molecule type" value="Genomic_DNA"/>
</dbReference>
<organism evidence="9 10">
    <name type="scientific">Candidatus Schekmanbacteria bacterium RBG_13_48_7</name>
    <dbReference type="NCBI Taxonomy" id="1817878"/>
    <lineage>
        <taxon>Bacteria</taxon>
        <taxon>Candidatus Schekmaniibacteriota</taxon>
    </lineage>
</organism>
<keyword evidence="3 6" id="KW-0812">Transmembrane</keyword>
<gene>
    <name evidence="9" type="ORF">A2161_14150</name>
</gene>
<evidence type="ECO:0000256" key="5">
    <source>
        <dbReference type="ARBA" id="ARBA00023136"/>
    </source>
</evidence>
<evidence type="ECO:0000313" key="9">
    <source>
        <dbReference type="EMBL" id="OGL47152.1"/>
    </source>
</evidence>
<dbReference type="Pfam" id="PF01545">
    <property type="entry name" value="Cation_efflux"/>
    <property type="match status" value="2"/>
</dbReference>
<reference evidence="9 10" key="1">
    <citation type="journal article" date="2016" name="Nat. Commun.">
        <title>Thousands of microbial genomes shed light on interconnected biogeochemical processes in an aquifer system.</title>
        <authorList>
            <person name="Anantharaman K."/>
            <person name="Brown C.T."/>
            <person name="Hug L.A."/>
            <person name="Sharon I."/>
            <person name="Castelle C.J."/>
            <person name="Probst A.J."/>
            <person name="Thomas B.C."/>
            <person name="Singh A."/>
            <person name="Wilkins M.J."/>
            <person name="Karaoz U."/>
            <person name="Brodie E.L."/>
            <person name="Williams K.H."/>
            <person name="Hubbard S.S."/>
            <person name="Banfield J.F."/>
        </authorList>
    </citation>
    <scope>NUCLEOTIDE SEQUENCE [LARGE SCALE GENOMIC DNA]</scope>
</reference>
<dbReference type="PANTHER" id="PTHR42911:SF1">
    <property type="entry name" value="MODULATOR OF FTSH PROTEASE HFLC"/>
    <property type="match status" value="1"/>
</dbReference>
<dbReference type="Gene3D" id="3.30.479.30">
    <property type="entry name" value="Band 7 domain"/>
    <property type="match status" value="1"/>
</dbReference>
<dbReference type="PANTHER" id="PTHR42911">
    <property type="entry name" value="MODULATOR OF FTSH PROTEASE HFLC"/>
    <property type="match status" value="1"/>
</dbReference>
<feature type="transmembrane region" description="Helical" evidence="6">
    <location>
        <begin position="93"/>
        <end position="114"/>
    </location>
</feature>
<evidence type="ECO:0000256" key="7">
    <source>
        <dbReference type="SAM" id="MobiDB-lite"/>
    </source>
</evidence>
<evidence type="ECO:0000313" key="10">
    <source>
        <dbReference type="Proteomes" id="UP000179266"/>
    </source>
</evidence>
<proteinExistence type="inferred from homology"/>
<comment type="subcellular location">
    <subcellularLocation>
        <location evidence="1">Membrane</location>
        <topology evidence="1">Multi-pass membrane protein</topology>
    </subcellularLocation>
</comment>
<dbReference type="GO" id="GO:0016020">
    <property type="term" value="C:membrane"/>
    <property type="evidence" value="ECO:0007669"/>
    <property type="project" value="UniProtKB-SubCell"/>
</dbReference>
<keyword evidence="4 6" id="KW-1133">Transmembrane helix</keyword>
<feature type="transmembrane region" description="Helical" evidence="6">
    <location>
        <begin position="38"/>
        <end position="56"/>
    </location>
</feature>
<dbReference type="NCBIfam" id="TIGR01933">
    <property type="entry name" value="hflK"/>
    <property type="match status" value="1"/>
</dbReference>
<comment type="caution">
    <text evidence="9">The sequence shown here is derived from an EMBL/GenBank/DDBJ whole genome shotgun (WGS) entry which is preliminary data.</text>
</comment>
<evidence type="ECO:0000256" key="3">
    <source>
        <dbReference type="ARBA" id="ARBA00022692"/>
    </source>
</evidence>
<dbReference type="SUPFAM" id="SSF161111">
    <property type="entry name" value="Cation efflux protein transmembrane domain-like"/>
    <property type="match status" value="1"/>
</dbReference>
<comment type="function">
    <text evidence="6">HflC and HflK could encode or regulate a protease.</text>
</comment>
<evidence type="ECO:0000256" key="1">
    <source>
        <dbReference type="ARBA" id="ARBA00004141"/>
    </source>
</evidence>
<dbReference type="InterPro" id="IPR058533">
    <property type="entry name" value="Cation_efflux_TM"/>
</dbReference>
<dbReference type="CDD" id="cd03404">
    <property type="entry name" value="SPFH_HflK"/>
    <property type="match status" value="1"/>
</dbReference>
<dbReference type="SUPFAM" id="SSF117892">
    <property type="entry name" value="Band 7/SPFH domain"/>
    <property type="match status" value="1"/>
</dbReference>
<dbReference type="AlphaFoldDB" id="A0A1F7S027"/>
<comment type="caution">
    <text evidence="6">Lacks conserved residue(s) required for the propagation of feature annotation.</text>
</comment>
<dbReference type="InterPro" id="IPR010201">
    <property type="entry name" value="HflK"/>
</dbReference>
<name>A0A1F7S027_9BACT</name>
<feature type="region of interest" description="Disordered" evidence="7">
    <location>
        <begin position="578"/>
        <end position="606"/>
    </location>
</feature>
<dbReference type="GO" id="GO:0008324">
    <property type="term" value="F:monoatomic cation transmembrane transporter activity"/>
    <property type="evidence" value="ECO:0007669"/>
    <property type="project" value="InterPro"/>
</dbReference>
<evidence type="ECO:0000259" key="8">
    <source>
        <dbReference type="SMART" id="SM00244"/>
    </source>
</evidence>
<dbReference type="InterPro" id="IPR001107">
    <property type="entry name" value="Band_7"/>
</dbReference>
<dbReference type="Gene3D" id="1.20.1510.10">
    <property type="entry name" value="Cation efflux protein transmembrane domain"/>
    <property type="match status" value="1"/>
</dbReference>
<keyword evidence="5 6" id="KW-0472">Membrane</keyword>
<protein>
    <recommendedName>
        <fullName evidence="6">Protein HflK</fullName>
    </recommendedName>
</protein>
<feature type="domain" description="Band 7" evidence="8">
    <location>
        <begin position="287"/>
        <end position="471"/>
    </location>
</feature>
<dbReference type="Pfam" id="PF01145">
    <property type="entry name" value="Band_7"/>
    <property type="match status" value="1"/>
</dbReference>
<feature type="transmembrane region" description="Helical" evidence="6">
    <location>
        <begin position="7"/>
        <end position="26"/>
    </location>
</feature>
<accession>A0A1F7S027</accession>
<feature type="transmembrane region" description="Helical" evidence="6">
    <location>
        <begin position="271"/>
        <end position="292"/>
    </location>
</feature>
<sequence length="623" mass="70639">MTKQEKVSIIAILINLFLTVNKFILASYTNSIALLAEAYHSFADILSSFLVFAALVRDRRTNSSLESGSERQKSGTQNSKSRIFTPGGWENKVALSIGVFLFIVAIGIIGKVRATITPNILHPLTAAIFIGFMALCSYILYRFELQVGTSTKSPALTADAHHAKTDMLASIFIICVFIAEKYGIRIDRPAGLLIGIYILINAGYVLTQGIRAYISAKKGKIYTGGMVYEEVIINYLSHVFHGVNEILWKYLWNLCGSKNTLNVFKQNVVKGIPRILIILIILIYLSSGFFILRSGEHAIVERFGEPMQMDDPLTAGLHYHYPWPIERVKKLNVDNIRRLSIGYIPKYAGDLILWTNAHYVQEFPILTGENSFLDIAMHIHYRIKNLYQFLYTSTDPDKILEQFGYLILTRDFGSGITFSILTDSRDDLEELMKRSLQDLMNTHQLGIEIIEIAFRDIHPPTDVASSFEDVVSAQEDYETFIEEAHGYKKDLIPRARGSSFRNIKVAESYTALLVEQSKGQAESFSMIHKAFAETKEISRYRMILESLEESLSGITKYVLLPQKKGASTDMYFYLESEGWKEQNQPEPSSSFPTTSSPKDMSTIRSEEDMLDIIEQMQKLREKE</sequence>
<feature type="transmembrane region" description="Helical" evidence="6">
    <location>
        <begin position="190"/>
        <end position="210"/>
    </location>
</feature>
<comment type="subunit">
    <text evidence="6">HflC and HflK may interact to form a multimeric complex.</text>
</comment>
<comment type="similarity">
    <text evidence="2 6">Belongs to the band 7/mec-2 family. HflK subfamily.</text>
</comment>
<evidence type="ECO:0000256" key="2">
    <source>
        <dbReference type="ARBA" id="ARBA00006971"/>
    </source>
</evidence>
<dbReference type="InterPro" id="IPR036013">
    <property type="entry name" value="Band_7/SPFH_dom_sf"/>
</dbReference>
<dbReference type="Proteomes" id="UP000179266">
    <property type="component" value="Unassembled WGS sequence"/>
</dbReference>
<dbReference type="InterPro" id="IPR027469">
    <property type="entry name" value="Cation_efflux_TMD_sf"/>
</dbReference>
<dbReference type="SMART" id="SM00244">
    <property type="entry name" value="PHB"/>
    <property type="match status" value="1"/>
</dbReference>
<feature type="transmembrane region" description="Helical" evidence="6">
    <location>
        <begin position="167"/>
        <end position="184"/>
    </location>
</feature>
<evidence type="ECO:0000256" key="6">
    <source>
        <dbReference type="RuleBase" id="RU364113"/>
    </source>
</evidence>
<evidence type="ECO:0000256" key="4">
    <source>
        <dbReference type="ARBA" id="ARBA00022989"/>
    </source>
</evidence>
<feature type="transmembrane region" description="Helical" evidence="6">
    <location>
        <begin position="120"/>
        <end position="141"/>
    </location>
</feature>
<feature type="compositionally biased region" description="Low complexity" evidence="7">
    <location>
        <begin position="585"/>
        <end position="597"/>
    </location>
</feature>